<dbReference type="VEuPathDB" id="FungiDB:FUN_017857"/>
<protein>
    <submittedName>
        <fullName evidence="2">Uncharacterized protein</fullName>
    </submittedName>
</protein>
<keyword evidence="1" id="KW-0472">Membrane</keyword>
<evidence type="ECO:0000313" key="3">
    <source>
        <dbReference type="Proteomes" id="UP000234323"/>
    </source>
</evidence>
<sequence length="471" mass="54572">MFFRDAIFRNKRNEEPWWFSTLRRTIALSLIFLLLIYGLSRLKDVAAFLNSPNILIVEHKNVANFPGFIICPESSSPKFILDNESQVDPQFSITCGFSTIIGPEILSENMNITDNDCSSLISKAENGCLRFQPDDKYVDSINEKDDNAAYNEDFGNGEIPLQSLGFNQSLLFFNIQPNIQSEIPSFYTLYFEDYLHQETDSEPVRYSVKDLDNYFIEYTNILINSGQKNIIEYSINTHKVFSSSLIGLLNIVPDLFTMEIKYKTKYIQSKETQFILLPKLPHFFRQEIEKFEYHPISLVSTIGGFHSAIIAFYLLLFGMPRIEPWGFLQKHLLRFWCLRRDFKFTLANDYNTEPGIPLVDNIKDIPKEISLEERVQSLEYLLKDNYFDTYCIEELKGEVSKYGNQKDYHKKLEDFLSIKNNNNRNNSVNSDSSLTIQVPSLDDHNYLDLNLNSPFSISVISPLPSSVFNIN</sequence>
<proteinExistence type="predicted"/>
<reference evidence="2 3" key="1">
    <citation type="submission" date="2015-10" db="EMBL/GenBank/DDBJ databases">
        <title>Genome analyses suggest a sexual origin of heterokaryosis in a supposedly ancient asexual fungus.</title>
        <authorList>
            <person name="Ropars J."/>
            <person name="Sedzielewska K."/>
            <person name="Noel J."/>
            <person name="Charron P."/>
            <person name="Farinelli L."/>
            <person name="Marton T."/>
            <person name="Kruger M."/>
            <person name="Pelin A."/>
            <person name="Brachmann A."/>
            <person name="Corradi N."/>
        </authorList>
    </citation>
    <scope>NUCLEOTIDE SEQUENCE [LARGE SCALE GENOMIC DNA]</scope>
    <source>
        <strain evidence="2 3">A4</strain>
    </source>
</reference>
<dbReference type="EMBL" id="LLXI01000067">
    <property type="protein sequence ID" value="PKY39552.1"/>
    <property type="molecule type" value="Genomic_DNA"/>
</dbReference>
<gene>
    <name evidence="2" type="ORF">RhiirA4_393613</name>
</gene>
<evidence type="ECO:0000256" key="1">
    <source>
        <dbReference type="SAM" id="Phobius"/>
    </source>
</evidence>
<dbReference type="AlphaFoldDB" id="A0A2I1FYU2"/>
<accession>A0A2I1FYU2</accession>
<dbReference type="VEuPathDB" id="FungiDB:RhiirFUN_019274"/>
<evidence type="ECO:0000313" key="2">
    <source>
        <dbReference type="EMBL" id="PKY39552.1"/>
    </source>
</evidence>
<organism evidence="2 3">
    <name type="scientific">Rhizophagus irregularis</name>
    <dbReference type="NCBI Taxonomy" id="588596"/>
    <lineage>
        <taxon>Eukaryota</taxon>
        <taxon>Fungi</taxon>
        <taxon>Fungi incertae sedis</taxon>
        <taxon>Mucoromycota</taxon>
        <taxon>Glomeromycotina</taxon>
        <taxon>Glomeromycetes</taxon>
        <taxon>Glomerales</taxon>
        <taxon>Glomeraceae</taxon>
        <taxon>Rhizophagus</taxon>
    </lineage>
</organism>
<dbReference type="Proteomes" id="UP000234323">
    <property type="component" value="Unassembled WGS sequence"/>
</dbReference>
<keyword evidence="1" id="KW-0812">Transmembrane</keyword>
<name>A0A2I1FYU2_9GLOM</name>
<keyword evidence="1" id="KW-1133">Transmembrane helix</keyword>
<comment type="caution">
    <text evidence="2">The sequence shown here is derived from an EMBL/GenBank/DDBJ whole genome shotgun (WGS) entry which is preliminary data.</text>
</comment>
<keyword evidence="3" id="KW-1185">Reference proteome</keyword>
<dbReference type="VEuPathDB" id="FungiDB:RhiirA1_534259"/>
<feature type="transmembrane region" description="Helical" evidence="1">
    <location>
        <begin position="21"/>
        <end position="40"/>
    </location>
</feature>